<proteinExistence type="predicted"/>
<dbReference type="EnsemblPlants" id="PNT76206">
    <property type="protein sequence ID" value="PNT76206"/>
    <property type="gene ID" value="BRADI_1g45751v3"/>
</dbReference>
<name>A0A2K2DPJ6_BRADI</name>
<dbReference type="InParanoid" id="A0A2K2DPJ6"/>
<organism evidence="2">
    <name type="scientific">Brachypodium distachyon</name>
    <name type="common">Purple false brome</name>
    <name type="synonym">Trachynia distachya</name>
    <dbReference type="NCBI Taxonomy" id="15368"/>
    <lineage>
        <taxon>Eukaryota</taxon>
        <taxon>Viridiplantae</taxon>
        <taxon>Streptophyta</taxon>
        <taxon>Embryophyta</taxon>
        <taxon>Tracheophyta</taxon>
        <taxon>Spermatophyta</taxon>
        <taxon>Magnoliopsida</taxon>
        <taxon>Liliopsida</taxon>
        <taxon>Poales</taxon>
        <taxon>Poaceae</taxon>
        <taxon>BOP clade</taxon>
        <taxon>Pooideae</taxon>
        <taxon>Stipodae</taxon>
        <taxon>Brachypodieae</taxon>
        <taxon>Brachypodium</taxon>
    </lineage>
</organism>
<evidence type="ECO:0000313" key="4">
    <source>
        <dbReference type="Proteomes" id="UP000008810"/>
    </source>
</evidence>
<dbReference type="EMBL" id="CM000880">
    <property type="protein sequence ID" value="PNT76206.1"/>
    <property type="molecule type" value="Genomic_DNA"/>
</dbReference>
<evidence type="ECO:0000313" key="2">
    <source>
        <dbReference type="EMBL" id="PNT76206.1"/>
    </source>
</evidence>
<protein>
    <submittedName>
        <fullName evidence="2 3">Uncharacterized protein</fullName>
    </submittedName>
</protein>
<feature type="region of interest" description="Disordered" evidence="1">
    <location>
        <begin position="18"/>
        <end position="45"/>
    </location>
</feature>
<reference evidence="2 3" key="1">
    <citation type="journal article" date="2010" name="Nature">
        <title>Genome sequencing and analysis of the model grass Brachypodium distachyon.</title>
        <authorList>
            <consortium name="International Brachypodium Initiative"/>
        </authorList>
    </citation>
    <scope>NUCLEOTIDE SEQUENCE [LARGE SCALE GENOMIC DNA]</scope>
    <source>
        <strain evidence="2 3">Bd21</strain>
    </source>
</reference>
<dbReference type="OrthoDB" id="660720at2759"/>
<sequence>MHVEPLAFPLPSPSLLLHRRPGQRGGAPPKLLLPFPRSTTSPPQDRLRRAADCCAPLLQPEAAAHQEKLASNSTCCSPLPLSPGEVKDDACCLLFINVFTTLGIFHSSWGPLGRGGELITGTDGDPAGWLGARLHMILDGPVGSDEILINPRMIPVRPMGCCTGRGLELMKGWCGGVLAAAGCTCTVARRAGALIFSSATIGTASSGSIPRSSVWILPWRN</sequence>
<evidence type="ECO:0000256" key="1">
    <source>
        <dbReference type="SAM" id="MobiDB-lite"/>
    </source>
</evidence>
<dbReference type="Gramene" id="PNT76206">
    <property type="protein sequence ID" value="PNT76206"/>
    <property type="gene ID" value="BRADI_1g45751v3"/>
</dbReference>
<reference evidence="3" key="3">
    <citation type="submission" date="2018-08" db="UniProtKB">
        <authorList>
            <consortium name="EnsemblPlants"/>
        </authorList>
    </citation>
    <scope>IDENTIFICATION</scope>
    <source>
        <strain evidence="3">cv. Bd21</strain>
    </source>
</reference>
<dbReference type="AlphaFoldDB" id="A0A2K2DPJ6"/>
<dbReference type="Proteomes" id="UP000008810">
    <property type="component" value="Chromosome 1"/>
</dbReference>
<evidence type="ECO:0000313" key="3">
    <source>
        <dbReference type="EnsemblPlants" id="PNT76206"/>
    </source>
</evidence>
<reference evidence="2" key="2">
    <citation type="submission" date="2017-06" db="EMBL/GenBank/DDBJ databases">
        <title>WGS assembly of Brachypodium distachyon.</title>
        <authorList>
            <consortium name="The International Brachypodium Initiative"/>
            <person name="Lucas S."/>
            <person name="Harmon-Smith M."/>
            <person name="Lail K."/>
            <person name="Tice H."/>
            <person name="Grimwood J."/>
            <person name="Bruce D."/>
            <person name="Barry K."/>
            <person name="Shu S."/>
            <person name="Lindquist E."/>
            <person name="Wang M."/>
            <person name="Pitluck S."/>
            <person name="Vogel J.P."/>
            <person name="Garvin D.F."/>
            <person name="Mockler T.C."/>
            <person name="Schmutz J."/>
            <person name="Rokhsar D."/>
            <person name="Bevan M.W."/>
        </authorList>
    </citation>
    <scope>NUCLEOTIDE SEQUENCE</scope>
    <source>
        <strain evidence="2">Bd21</strain>
    </source>
</reference>
<gene>
    <name evidence="2" type="ORF">BRADI_1g45751v3</name>
</gene>
<accession>A0A2K2DPJ6</accession>
<keyword evidence="4" id="KW-1185">Reference proteome</keyword>